<evidence type="ECO:0000313" key="1">
    <source>
        <dbReference type="EMBL" id="GAA4569014.1"/>
    </source>
</evidence>
<gene>
    <name evidence="1" type="ORF">GCM10023176_24690</name>
</gene>
<protein>
    <recommendedName>
        <fullName evidence="3">Polyketide cyclase/dehydrase/lipid transport protein</fullName>
    </recommendedName>
</protein>
<reference evidence="2" key="1">
    <citation type="journal article" date="2019" name="Int. J. Syst. Evol. Microbiol.">
        <title>The Global Catalogue of Microorganisms (GCM) 10K type strain sequencing project: providing services to taxonomists for standard genome sequencing and annotation.</title>
        <authorList>
            <consortium name="The Broad Institute Genomics Platform"/>
            <consortium name="The Broad Institute Genome Sequencing Center for Infectious Disease"/>
            <person name="Wu L."/>
            <person name="Ma J."/>
        </authorList>
    </citation>
    <scope>NUCLEOTIDE SEQUENCE [LARGE SCALE GENOMIC DNA]</scope>
    <source>
        <strain evidence="2">JCM 3175</strain>
    </source>
</reference>
<organism evidence="1 2">
    <name type="scientific">Micromonospora coerulea</name>
    <dbReference type="NCBI Taxonomy" id="47856"/>
    <lineage>
        <taxon>Bacteria</taxon>
        <taxon>Bacillati</taxon>
        <taxon>Actinomycetota</taxon>
        <taxon>Actinomycetes</taxon>
        <taxon>Micromonosporales</taxon>
        <taxon>Micromonosporaceae</taxon>
        <taxon>Micromonospora</taxon>
    </lineage>
</organism>
<accession>A0ABP8SIS3</accession>
<proteinExistence type="predicted"/>
<dbReference type="EMBL" id="BAABGU010000011">
    <property type="protein sequence ID" value="GAA4569014.1"/>
    <property type="molecule type" value="Genomic_DNA"/>
</dbReference>
<dbReference type="Pfam" id="PF19739">
    <property type="entry name" value="DUF6228"/>
    <property type="match status" value="1"/>
</dbReference>
<evidence type="ECO:0008006" key="3">
    <source>
        <dbReference type="Google" id="ProtNLM"/>
    </source>
</evidence>
<evidence type="ECO:0000313" key="2">
    <source>
        <dbReference type="Proteomes" id="UP001500307"/>
    </source>
</evidence>
<comment type="caution">
    <text evidence="1">The sequence shown here is derived from an EMBL/GenBank/DDBJ whole genome shotgun (WGS) entry which is preliminary data.</text>
</comment>
<name>A0ABP8SIS3_9ACTN</name>
<dbReference type="Proteomes" id="UP001500307">
    <property type="component" value="Unassembled WGS sequence"/>
</dbReference>
<dbReference type="InterPro" id="IPR046196">
    <property type="entry name" value="DUF6228"/>
</dbReference>
<dbReference type="RefSeq" id="WP_346119093.1">
    <property type="nucleotide sequence ID" value="NZ_BAABGU010000011.1"/>
</dbReference>
<keyword evidence="2" id="KW-1185">Reference proteome</keyword>
<sequence length="145" mass="16073">MLFPVLRQLDDGVEVTAEAGRGSARLRSAGRPWHDEVLDLRCELADDGVSAVTWVRTLNGDGIVSWAADLAESYEGWDGVRTWESLEHDLRIDATHDRRGHVSLRFVIRGPRGYDPSAWEASVMATLDAGEDMRRLVAELGDLVS</sequence>